<evidence type="ECO:0000313" key="4">
    <source>
        <dbReference type="Proteomes" id="UP001417504"/>
    </source>
</evidence>
<reference evidence="3 4" key="1">
    <citation type="submission" date="2024-01" db="EMBL/GenBank/DDBJ databases">
        <title>Genome assemblies of Stephania.</title>
        <authorList>
            <person name="Yang L."/>
        </authorList>
    </citation>
    <scope>NUCLEOTIDE SEQUENCE [LARGE SCALE GENOMIC DNA]</scope>
    <source>
        <strain evidence="3">QJT</strain>
        <tissue evidence="3">Leaf</tissue>
    </source>
</reference>
<comment type="caution">
    <text evidence="3">The sequence shown here is derived from an EMBL/GenBank/DDBJ whole genome shotgun (WGS) entry which is preliminary data.</text>
</comment>
<proteinExistence type="inferred from homology"/>
<name>A0AAP0NLI5_9MAGN</name>
<accession>A0AAP0NLI5</accession>
<keyword evidence="2" id="KW-0210">Decarboxylase</keyword>
<evidence type="ECO:0000256" key="2">
    <source>
        <dbReference type="ARBA" id="ARBA00022793"/>
    </source>
</evidence>
<keyword evidence="2" id="KW-0456">Lyase</keyword>
<dbReference type="EMBL" id="JBBNAE010000007">
    <property type="protein sequence ID" value="KAK9110754.1"/>
    <property type="molecule type" value="Genomic_DNA"/>
</dbReference>
<dbReference type="PANTHER" id="PTHR46101:SF2">
    <property type="entry name" value="SERINE DECARBOXYLASE"/>
    <property type="match status" value="1"/>
</dbReference>
<dbReference type="PANTHER" id="PTHR46101">
    <property type="match status" value="1"/>
</dbReference>
<protein>
    <submittedName>
        <fullName evidence="3">Uncharacterized protein</fullName>
    </submittedName>
</protein>
<comment type="similarity">
    <text evidence="1">Belongs to the group II decarboxylase family.</text>
</comment>
<dbReference type="SUPFAM" id="SSF53383">
    <property type="entry name" value="PLP-dependent transferases"/>
    <property type="match status" value="1"/>
</dbReference>
<dbReference type="Proteomes" id="UP001417504">
    <property type="component" value="Unassembled WGS sequence"/>
</dbReference>
<dbReference type="InterPro" id="IPR051151">
    <property type="entry name" value="Group_II_Decarboxylase"/>
</dbReference>
<dbReference type="AlphaFoldDB" id="A0AAP0NLI5"/>
<dbReference type="InterPro" id="IPR015424">
    <property type="entry name" value="PyrdxlP-dep_Trfase"/>
</dbReference>
<gene>
    <name evidence="3" type="ORF">Sjap_018814</name>
</gene>
<sequence>MVIQTLEELEVPHGHFYKHCDCSRLGLMVPFVALSVSKLTFKEPIGSVSVSWHKFLKCKNAACVQLTSLEHADAISRVVKGLAYEGANIMNTSCCYGSVLNLLWDAFKEGYTVVREQVSNCLEKAEYLHGEISICGTFASRDRLSNTVVFDLPQVKKFPTDWNLSREGDEVFVMVRPNVTLKEMVKFVYEVQSLIGPSG</sequence>
<organism evidence="3 4">
    <name type="scientific">Stephania japonica</name>
    <dbReference type="NCBI Taxonomy" id="461633"/>
    <lineage>
        <taxon>Eukaryota</taxon>
        <taxon>Viridiplantae</taxon>
        <taxon>Streptophyta</taxon>
        <taxon>Embryophyta</taxon>
        <taxon>Tracheophyta</taxon>
        <taxon>Spermatophyta</taxon>
        <taxon>Magnoliopsida</taxon>
        <taxon>Ranunculales</taxon>
        <taxon>Menispermaceae</taxon>
        <taxon>Menispermoideae</taxon>
        <taxon>Cissampelideae</taxon>
        <taxon>Stephania</taxon>
    </lineage>
</organism>
<keyword evidence="4" id="KW-1185">Reference proteome</keyword>
<dbReference type="GO" id="GO:0016831">
    <property type="term" value="F:carboxy-lyase activity"/>
    <property type="evidence" value="ECO:0007669"/>
    <property type="project" value="UniProtKB-KW"/>
</dbReference>
<evidence type="ECO:0000313" key="3">
    <source>
        <dbReference type="EMBL" id="KAK9110754.1"/>
    </source>
</evidence>
<evidence type="ECO:0000256" key="1">
    <source>
        <dbReference type="ARBA" id="ARBA00009533"/>
    </source>
</evidence>